<reference evidence="1 2" key="1">
    <citation type="journal article" date="2024" name="J Genomics">
        <title>Draft genome sequencing and assembly of Favolaschia claudopus CIRM-BRFM 2984 isolated from oak limbs.</title>
        <authorList>
            <person name="Navarro D."/>
            <person name="Drula E."/>
            <person name="Chaduli D."/>
            <person name="Cazenave R."/>
            <person name="Ahrendt S."/>
            <person name="Wang J."/>
            <person name="Lipzen A."/>
            <person name="Daum C."/>
            <person name="Barry K."/>
            <person name="Grigoriev I.V."/>
            <person name="Favel A."/>
            <person name="Rosso M.N."/>
            <person name="Martin F."/>
        </authorList>
    </citation>
    <scope>NUCLEOTIDE SEQUENCE [LARGE SCALE GENOMIC DNA]</scope>
    <source>
        <strain evidence="1 2">CIRM-BRFM 2984</strain>
    </source>
</reference>
<dbReference type="AlphaFoldDB" id="A0AAW0EAJ5"/>
<organism evidence="1 2">
    <name type="scientific">Favolaschia claudopus</name>
    <dbReference type="NCBI Taxonomy" id="2862362"/>
    <lineage>
        <taxon>Eukaryota</taxon>
        <taxon>Fungi</taxon>
        <taxon>Dikarya</taxon>
        <taxon>Basidiomycota</taxon>
        <taxon>Agaricomycotina</taxon>
        <taxon>Agaricomycetes</taxon>
        <taxon>Agaricomycetidae</taxon>
        <taxon>Agaricales</taxon>
        <taxon>Marasmiineae</taxon>
        <taxon>Mycenaceae</taxon>
        <taxon>Favolaschia</taxon>
    </lineage>
</organism>
<evidence type="ECO:0000313" key="1">
    <source>
        <dbReference type="EMBL" id="KAK7062109.1"/>
    </source>
</evidence>
<gene>
    <name evidence="1" type="ORF">R3P38DRAFT_2833463</name>
</gene>
<proteinExistence type="predicted"/>
<protein>
    <submittedName>
        <fullName evidence="1">Uncharacterized protein</fullName>
    </submittedName>
</protein>
<comment type="caution">
    <text evidence="1">The sequence shown here is derived from an EMBL/GenBank/DDBJ whole genome shotgun (WGS) entry which is preliminary data.</text>
</comment>
<accession>A0AAW0EAJ5</accession>
<keyword evidence="2" id="KW-1185">Reference proteome</keyword>
<sequence>MELQPFRPPLQAVGFALILATAPTLGEGIVKVIHAGWQQLEAQKALYREHTNALGEATRKYGEKVLNDAMESSKEVQEKIGELKNAMNAVLHASKEMDELGASRSVQKRDMKEDFAKELHSALEKVAKELEIMFPPPDEASGHEDRQRVVQVALGKAGTEVKRVCIEHGMDQERVEAHWESFSMIVEKLVVLLGDLFEQHPDLFSALFITISLMLIPESLLLRPVLSLFGFGPLGPGKGTAASWAQRV</sequence>
<dbReference type="EMBL" id="JAWWNJ010000002">
    <property type="protein sequence ID" value="KAK7062109.1"/>
    <property type="molecule type" value="Genomic_DNA"/>
</dbReference>
<name>A0AAW0EAJ5_9AGAR</name>
<evidence type="ECO:0000313" key="2">
    <source>
        <dbReference type="Proteomes" id="UP001362999"/>
    </source>
</evidence>
<dbReference type="Proteomes" id="UP001362999">
    <property type="component" value="Unassembled WGS sequence"/>
</dbReference>